<evidence type="ECO:0000313" key="2">
    <source>
        <dbReference type="Proteomes" id="UP000499080"/>
    </source>
</evidence>
<reference evidence="1 2" key="1">
    <citation type="journal article" date="2019" name="Sci. Rep.">
        <title>Orb-weaving spider Araneus ventricosus genome elucidates the spidroin gene catalogue.</title>
        <authorList>
            <person name="Kono N."/>
            <person name="Nakamura H."/>
            <person name="Ohtoshi R."/>
            <person name="Moran D.A.P."/>
            <person name="Shinohara A."/>
            <person name="Yoshida Y."/>
            <person name="Fujiwara M."/>
            <person name="Mori M."/>
            <person name="Tomita M."/>
            <person name="Arakawa K."/>
        </authorList>
    </citation>
    <scope>NUCLEOTIDE SEQUENCE [LARGE SCALE GENOMIC DNA]</scope>
</reference>
<comment type="caution">
    <text evidence="1">The sequence shown here is derived from an EMBL/GenBank/DDBJ whole genome shotgun (WGS) entry which is preliminary data.</text>
</comment>
<proteinExistence type="predicted"/>
<gene>
    <name evidence="1" type="ORF">AVEN_153988_1</name>
</gene>
<feature type="non-terminal residue" evidence="1">
    <location>
        <position position="1"/>
    </location>
</feature>
<dbReference type="AlphaFoldDB" id="A0A4Y2UZ26"/>
<keyword evidence="2" id="KW-1185">Reference proteome</keyword>
<name>A0A4Y2UZ26_ARAVE</name>
<accession>A0A4Y2UZ26</accession>
<sequence>ANSDASTQPNRPLQISSDGVRLREILLKYDPVDSGSGQLRHCDGVVASEVFRNVRCRQDVFHPIWSPEST</sequence>
<protein>
    <submittedName>
        <fullName evidence="1">Uncharacterized protein</fullName>
    </submittedName>
</protein>
<dbReference type="Proteomes" id="UP000499080">
    <property type="component" value="Unassembled WGS sequence"/>
</dbReference>
<organism evidence="1 2">
    <name type="scientific">Araneus ventricosus</name>
    <name type="common">Orbweaver spider</name>
    <name type="synonym">Epeira ventricosa</name>
    <dbReference type="NCBI Taxonomy" id="182803"/>
    <lineage>
        <taxon>Eukaryota</taxon>
        <taxon>Metazoa</taxon>
        <taxon>Ecdysozoa</taxon>
        <taxon>Arthropoda</taxon>
        <taxon>Chelicerata</taxon>
        <taxon>Arachnida</taxon>
        <taxon>Araneae</taxon>
        <taxon>Araneomorphae</taxon>
        <taxon>Entelegynae</taxon>
        <taxon>Araneoidea</taxon>
        <taxon>Araneidae</taxon>
        <taxon>Araneus</taxon>
    </lineage>
</organism>
<dbReference type="EMBL" id="BGPR01041250">
    <property type="protein sequence ID" value="GBO17491.1"/>
    <property type="molecule type" value="Genomic_DNA"/>
</dbReference>
<evidence type="ECO:0000313" key="1">
    <source>
        <dbReference type="EMBL" id="GBO17491.1"/>
    </source>
</evidence>